<dbReference type="Pfam" id="PF07690">
    <property type="entry name" value="MFS_1"/>
    <property type="match status" value="1"/>
</dbReference>
<protein>
    <submittedName>
        <fullName evidence="6">MFS transporter</fullName>
    </submittedName>
</protein>
<feature type="transmembrane region" description="Helical" evidence="4">
    <location>
        <begin position="9"/>
        <end position="32"/>
    </location>
</feature>
<feature type="transmembrane region" description="Helical" evidence="4">
    <location>
        <begin position="134"/>
        <end position="154"/>
    </location>
</feature>
<dbReference type="RefSeq" id="WP_182295149.1">
    <property type="nucleotide sequence ID" value="NZ_CP059851.1"/>
</dbReference>
<reference evidence="6 7" key="1">
    <citation type="submission" date="2020-07" db="EMBL/GenBank/DDBJ databases">
        <title>Complete genome sequence for Sandaracinobacter sp. M6.</title>
        <authorList>
            <person name="Tang Y."/>
            <person name="Liu Q."/>
            <person name="Guo Z."/>
            <person name="Lei P."/>
            <person name="Huang B."/>
        </authorList>
    </citation>
    <scope>NUCLEOTIDE SEQUENCE [LARGE SCALE GENOMIC DNA]</scope>
    <source>
        <strain evidence="6 7">M6</strain>
    </source>
</reference>
<feature type="transmembrane region" description="Helical" evidence="4">
    <location>
        <begin position="215"/>
        <end position="239"/>
    </location>
</feature>
<feature type="transmembrane region" description="Helical" evidence="4">
    <location>
        <begin position="367"/>
        <end position="388"/>
    </location>
</feature>
<evidence type="ECO:0000256" key="2">
    <source>
        <dbReference type="ARBA" id="ARBA00022989"/>
    </source>
</evidence>
<dbReference type="PANTHER" id="PTHR11360:SF290">
    <property type="entry name" value="MONOCARBOXYLATE MFS PERMEASE"/>
    <property type="match status" value="1"/>
</dbReference>
<accession>A0A7G5IG12</accession>
<evidence type="ECO:0000259" key="5">
    <source>
        <dbReference type="PROSITE" id="PS50850"/>
    </source>
</evidence>
<feature type="transmembrane region" description="Helical" evidence="4">
    <location>
        <begin position="280"/>
        <end position="297"/>
    </location>
</feature>
<feature type="transmembrane region" description="Helical" evidence="4">
    <location>
        <begin position="334"/>
        <end position="355"/>
    </location>
</feature>
<dbReference type="Gene3D" id="1.20.1250.20">
    <property type="entry name" value="MFS general substrate transporter like domains"/>
    <property type="match status" value="2"/>
</dbReference>
<dbReference type="InterPro" id="IPR020846">
    <property type="entry name" value="MFS_dom"/>
</dbReference>
<evidence type="ECO:0000256" key="3">
    <source>
        <dbReference type="ARBA" id="ARBA00023136"/>
    </source>
</evidence>
<dbReference type="AlphaFoldDB" id="A0A7G5IG12"/>
<evidence type="ECO:0000256" key="1">
    <source>
        <dbReference type="ARBA" id="ARBA00022692"/>
    </source>
</evidence>
<dbReference type="PANTHER" id="PTHR11360">
    <property type="entry name" value="MONOCARBOXYLATE TRANSPORTER"/>
    <property type="match status" value="1"/>
</dbReference>
<dbReference type="InterPro" id="IPR050327">
    <property type="entry name" value="Proton-linked_MCT"/>
</dbReference>
<dbReference type="Proteomes" id="UP000515292">
    <property type="component" value="Chromosome"/>
</dbReference>
<dbReference type="EMBL" id="CP059851">
    <property type="protein sequence ID" value="QMW22304.1"/>
    <property type="molecule type" value="Genomic_DNA"/>
</dbReference>
<feature type="transmembrane region" description="Helical" evidence="4">
    <location>
        <begin position="251"/>
        <end position="273"/>
    </location>
</feature>
<name>A0A7G5IG12_9SPHN</name>
<feature type="transmembrane region" description="Helical" evidence="4">
    <location>
        <begin position="166"/>
        <end position="185"/>
    </location>
</feature>
<sequence>MTTDRRVRAIVLSAALMLLLNNALTYGGLFVFDPVLLADLGVTPTALKFRETVMYLAVAALAPFGGAIIDRWGVRAPIVAGLVLIAGGLAVYGQAQALWQLYAIHALFGVGLILSGLIAVVVLVSTLTDRHRGLALGVVLAASSLGNALLPPLTAAMLESLGWRASFPWLALMVAAVIPLMWFVVGGHAPAPRAAAPVADGATAALSAALRTRRFWQLGVAAGLTLFALTAVTSNLVLFGTRELGQSVAQAAGGLGLFFTAAMVAQLLGGAIADRVGAQRVQVVAILLFAAGLLWLGRGDAAWVMPALLLAGVGWGANYASLQLLSSSTFAGPAVACILMALLVLETLAGAAGPVVATRWAEVTGHFAGAFTLTGGLLLLAAALIATLPRVPAKISPISPLSTG</sequence>
<dbReference type="InterPro" id="IPR036259">
    <property type="entry name" value="MFS_trans_sf"/>
</dbReference>
<feature type="domain" description="Major facilitator superfamily (MFS) profile" evidence="5">
    <location>
        <begin position="7"/>
        <end position="393"/>
    </location>
</feature>
<dbReference type="GO" id="GO:0022857">
    <property type="term" value="F:transmembrane transporter activity"/>
    <property type="evidence" value="ECO:0007669"/>
    <property type="project" value="InterPro"/>
</dbReference>
<keyword evidence="3 4" id="KW-0472">Membrane</keyword>
<feature type="transmembrane region" description="Helical" evidence="4">
    <location>
        <begin position="52"/>
        <end position="69"/>
    </location>
</feature>
<feature type="transmembrane region" description="Helical" evidence="4">
    <location>
        <begin position="76"/>
        <end position="95"/>
    </location>
</feature>
<keyword evidence="1 4" id="KW-0812">Transmembrane</keyword>
<evidence type="ECO:0000313" key="6">
    <source>
        <dbReference type="EMBL" id="QMW22304.1"/>
    </source>
</evidence>
<feature type="transmembrane region" description="Helical" evidence="4">
    <location>
        <begin position="303"/>
        <end position="322"/>
    </location>
</feature>
<evidence type="ECO:0000313" key="7">
    <source>
        <dbReference type="Proteomes" id="UP000515292"/>
    </source>
</evidence>
<evidence type="ECO:0000256" key="4">
    <source>
        <dbReference type="SAM" id="Phobius"/>
    </source>
</evidence>
<dbReference type="InterPro" id="IPR011701">
    <property type="entry name" value="MFS"/>
</dbReference>
<dbReference type="KEGG" id="sand:H3309_13215"/>
<organism evidence="6 7">
    <name type="scientific">Sandaracinobacteroides saxicola</name>
    <dbReference type="NCBI Taxonomy" id="2759707"/>
    <lineage>
        <taxon>Bacteria</taxon>
        <taxon>Pseudomonadati</taxon>
        <taxon>Pseudomonadota</taxon>
        <taxon>Alphaproteobacteria</taxon>
        <taxon>Sphingomonadales</taxon>
        <taxon>Sphingosinicellaceae</taxon>
        <taxon>Sandaracinobacteroides</taxon>
    </lineage>
</organism>
<dbReference type="PROSITE" id="PS50850">
    <property type="entry name" value="MFS"/>
    <property type="match status" value="1"/>
</dbReference>
<keyword evidence="7" id="KW-1185">Reference proteome</keyword>
<proteinExistence type="predicted"/>
<feature type="transmembrane region" description="Helical" evidence="4">
    <location>
        <begin position="101"/>
        <end position="127"/>
    </location>
</feature>
<keyword evidence="2 4" id="KW-1133">Transmembrane helix</keyword>
<gene>
    <name evidence="6" type="ORF">H3309_13215</name>
</gene>
<dbReference type="SUPFAM" id="SSF103473">
    <property type="entry name" value="MFS general substrate transporter"/>
    <property type="match status" value="1"/>
</dbReference>